<protein>
    <recommendedName>
        <fullName evidence="1">Clr5 domain-containing protein</fullName>
    </recommendedName>
</protein>
<dbReference type="InterPro" id="IPR025676">
    <property type="entry name" value="Clr5_dom"/>
</dbReference>
<dbReference type="EMBL" id="KE721211">
    <property type="protein sequence ID" value="ERF71444.1"/>
    <property type="molecule type" value="Genomic_DNA"/>
</dbReference>
<organism evidence="2 3">
    <name type="scientific">Endocarpon pusillum (strain Z07020 / HMAS-L-300199)</name>
    <name type="common">Lichen-forming fungus</name>
    <dbReference type="NCBI Taxonomy" id="1263415"/>
    <lineage>
        <taxon>Eukaryota</taxon>
        <taxon>Fungi</taxon>
        <taxon>Dikarya</taxon>
        <taxon>Ascomycota</taxon>
        <taxon>Pezizomycotina</taxon>
        <taxon>Eurotiomycetes</taxon>
        <taxon>Chaetothyriomycetidae</taxon>
        <taxon>Verrucariales</taxon>
        <taxon>Verrucariaceae</taxon>
        <taxon>Endocarpon</taxon>
    </lineage>
</organism>
<dbReference type="eggNOG" id="ENOG502TAX2">
    <property type="taxonomic scope" value="Eukaryota"/>
</dbReference>
<dbReference type="Pfam" id="PF14420">
    <property type="entry name" value="Clr5"/>
    <property type="match status" value="1"/>
</dbReference>
<dbReference type="OrthoDB" id="539213at2759"/>
<accession>U1HQR8</accession>
<evidence type="ECO:0000313" key="2">
    <source>
        <dbReference type="EMBL" id="ERF71444.1"/>
    </source>
</evidence>
<feature type="domain" description="Clr5" evidence="1">
    <location>
        <begin position="10"/>
        <end position="61"/>
    </location>
</feature>
<dbReference type="GeneID" id="19241716"/>
<name>U1HQR8_ENDPU</name>
<dbReference type="Proteomes" id="UP000019373">
    <property type="component" value="Unassembled WGS sequence"/>
</dbReference>
<dbReference type="AlphaFoldDB" id="U1HQR8"/>
<dbReference type="HOGENOM" id="CLU_704047_0_0_1"/>
<evidence type="ECO:0000313" key="3">
    <source>
        <dbReference type="Proteomes" id="UP000019373"/>
    </source>
</evidence>
<evidence type="ECO:0000259" key="1">
    <source>
        <dbReference type="Pfam" id="PF14420"/>
    </source>
</evidence>
<sequence length="392" mass="44943">MAPPTGPTAIEWEQQRPSITKLYFEQNKPLKEVREILAHKHNFHASERMYKDRVRLWRLNKHNKASEIQAALRLALERERSGLTPVPGFQLGSRYVTSAEIDRYLRRKRIKNPWEWALESQQTAQTQTLRPSTDLGFMYERSERSLATTNIEAMNPILSPIIPFSLTPRQEDLTIEMVHRTVHAYRDSKCPLLRIIEGRNYCDHVMVYPEESHWSLSIGVVNLRMRKYTQAVSCLDQTFNSIRPLLQQDDVHMMQTLFGHMMILARAGVGDLTFQFLSYLASMSTIVLGHQHPIPVVANILIKSPPQLLHRVIEFGIRSLGLLTQPVIIPPSGPSAEPDGQMWIEAARLITWPVNILALLERRPEPRSYVEWKGIENDAASCLGKLAEFSIG</sequence>
<dbReference type="RefSeq" id="XP_007802911.1">
    <property type="nucleotide sequence ID" value="XM_007804720.1"/>
</dbReference>
<dbReference type="PANTHER" id="PTHR38788:SF3">
    <property type="entry name" value="CLR5 DOMAIN-CONTAINING PROTEIN"/>
    <property type="match status" value="1"/>
</dbReference>
<reference evidence="3" key="1">
    <citation type="journal article" date="2014" name="BMC Genomics">
        <title>Genome characteristics reveal the impact of lichenization on lichen-forming fungus Endocarpon pusillum Hedwig (Verrucariales, Ascomycota).</title>
        <authorList>
            <person name="Wang Y.-Y."/>
            <person name="Liu B."/>
            <person name="Zhang X.-Y."/>
            <person name="Zhou Q.-M."/>
            <person name="Zhang T."/>
            <person name="Li H."/>
            <person name="Yu Y.-F."/>
            <person name="Zhang X.-L."/>
            <person name="Hao X.-Y."/>
            <person name="Wang M."/>
            <person name="Wang L."/>
            <person name="Wei J.-C."/>
        </authorList>
    </citation>
    <scope>NUCLEOTIDE SEQUENCE [LARGE SCALE GENOMIC DNA]</scope>
    <source>
        <strain evidence="3">Z07020 / HMAS-L-300199</strain>
    </source>
</reference>
<dbReference type="PANTHER" id="PTHR38788">
    <property type="entry name" value="CLR5 DOMAIN-CONTAINING PROTEIN"/>
    <property type="match status" value="1"/>
</dbReference>
<proteinExistence type="predicted"/>
<gene>
    <name evidence="2" type="ORF">EPUS_06826</name>
</gene>
<keyword evidence="3" id="KW-1185">Reference proteome</keyword>